<name>A0A5M3PX34_9GAMM</name>
<dbReference type="GO" id="GO:0006508">
    <property type="term" value="P:proteolysis"/>
    <property type="evidence" value="ECO:0007669"/>
    <property type="project" value="InterPro"/>
</dbReference>
<evidence type="ECO:0000313" key="2">
    <source>
        <dbReference type="EMBL" id="GBO87484.1"/>
    </source>
</evidence>
<dbReference type="InterPro" id="IPR029058">
    <property type="entry name" value="AB_hydrolase_fold"/>
</dbReference>
<dbReference type="Gene3D" id="3.40.50.1820">
    <property type="entry name" value="alpha/beta hydrolase"/>
    <property type="match status" value="1"/>
</dbReference>
<accession>A0A5M3PX34</accession>
<proteinExistence type="predicted"/>
<dbReference type="PANTHER" id="PTHR43056">
    <property type="entry name" value="PEPTIDASE S9 PROLYL OLIGOPEPTIDASE"/>
    <property type="match status" value="1"/>
</dbReference>
<protein>
    <submittedName>
        <fullName evidence="2">Peptidase S9</fullName>
    </submittedName>
</protein>
<dbReference type="SUPFAM" id="SSF69304">
    <property type="entry name" value="Tricorn protease N-terminal domain"/>
    <property type="match status" value="1"/>
</dbReference>
<dbReference type="InterPro" id="IPR050585">
    <property type="entry name" value="Xaa-Pro_dipeptidyl-ppase/CocE"/>
</dbReference>
<dbReference type="Proteomes" id="UP000387223">
    <property type="component" value="Unassembled WGS sequence"/>
</dbReference>
<dbReference type="SUPFAM" id="SSF53474">
    <property type="entry name" value="alpha/beta-Hydrolases"/>
    <property type="match status" value="1"/>
</dbReference>
<comment type="caution">
    <text evidence="2">The sequence shown here is derived from an EMBL/GenBank/DDBJ whole genome shotgun (WGS) entry which is preliminary data.</text>
</comment>
<gene>
    <name evidence="2" type="ORF">MSSD14B_11520</name>
</gene>
<dbReference type="AlphaFoldDB" id="A0A5M3PX34"/>
<dbReference type="EMBL" id="BGZI01000004">
    <property type="protein sequence ID" value="GBO87484.1"/>
    <property type="molecule type" value="Genomic_DNA"/>
</dbReference>
<dbReference type="GO" id="GO:0008236">
    <property type="term" value="F:serine-type peptidase activity"/>
    <property type="evidence" value="ECO:0007669"/>
    <property type="project" value="InterPro"/>
</dbReference>
<sequence length="603" mass="66597">MHIQRGELAVSSAGLFWLQTDPARGCNTLWHLSDHGPVRLGPDHLAIRSRVNGYGGGALAATDHGVFVVGEDQQIRFINHTGDECISLTNDPDAAYGGLVADESRERVLAVREADGQQQLVAVSMAGERTVLHSGQDFYSAPAVSADSRELAWTSWQLPDMPWVRTRLWTANIGSDGLLDQCRDWPTPIEGSVLQPVFNGDELWALSDHEGWWQPWRIETSGECGWKTIAAPARDHANAPWQLGESHHCPTGEGGWARVRYCNGTGELWLSSGDTGEEIRVARDFGDFRCLQSAGGQLYCIGRAASLLDAVLMIDAKTGQVRTIAGGEEAMAGARAALPLDIEVPALKPGESSIHGFFYTPKLASADLPPLILIAHGGPTSAAYPVFNPQVQYWCQRGFAVAEINYRGSSGFGRSFRMALQGRWGEVDVEDMERAADHLASFGLAVGQRVFIQGRSSGGYTALMAMIRSRRFTAGASMFGVTDPMRLRAMTHRFESGYLDWLLGSPDEYPERWRDRTPLFHAERITAPMIFFQGGQDKVVVPEQTRAMLEAMKAAGRQPELHWFEDEGHGFRRQCNQAGMLEWMFSFYRKHSQKANDQAENLS</sequence>
<reference evidence="2 3" key="1">
    <citation type="journal article" date="2019" name="J. Gen. Appl. Microbiol.">
        <title>Aerobic degradation of cis-dichloroethene by the marine bacterium Marinobacter salsuginis strain 5N-3.</title>
        <authorList>
            <person name="Inoue Y."/>
            <person name="Fukunaga Y."/>
            <person name="Katsumata H."/>
            <person name="Ohji S."/>
            <person name="Hosoyama A."/>
            <person name="Mori K."/>
            <person name="Ando K."/>
        </authorList>
    </citation>
    <scope>NUCLEOTIDE SEQUENCE [LARGE SCALE GENOMIC DNA]</scope>
    <source>
        <strain evidence="2 3">NBRC 109114</strain>
    </source>
</reference>
<dbReference type="InterPro" id="IPR001375">
    <property type="entry name" value="Peptidase_S9_cat"/>
</dbReference>
<dbReference type="RefSeq" id="WP_153637176.1">
    <property type="nucleotide sequence ID" value="NZ_BGZI01000004.1"/>
</dbReference>
<organism evidence="2 3">
    <name type="scientific">Marinobacter salsuginis</name>
    <dbReference type="NCBI Taxonomy" id="418719"/>
    <lineage>
        <taxon>Bacteria</taxon>
        <taxon>Pseudomonadati</taxon>
        <taxon>Pseudomonadota</taxon>
        <taxon>Gammaproteobacteria</taxon>
        <taxon>Pseudomonadales</taxon>
        <taxon>Marinobacteraceae</taxon>
        <taxon>Marinobacter</taxon>
    </lineage>
</organism>
<dbReference type="PANTHER" id="PTHR43056:SF5">
    <property type="entry name" value="PEPTIDASE S9 PROLYL OLIGOPEPTIDASE CATALYTIC DOMAIN-CONTAINING PROTEIN"/>
    <property type="match status" value="1"/>
</dbReference>
<feature type="domain" description="Peptidase S9 prolyl oligopeptidase catalytic" evidence="1">
    <location>
        <begin position="387"/>
        <end position="594"/>
    </location>
</feature>
<dbReference type="Pfam" id="PF00326">
    <property type="entry name" value="Peptidase_S9"/>
    <property type="match status" value="1"/>
</dbReference>
<evidence type="ECO:0000259" key="1">
    <source>
        <dbReference type="Pfam" id="PF00326"/>
    </source>
</evidence>
<evidence type="ECO:0000313" key="3">
    <source>
        <dbReference type="Proteomes" id="UP000387223"/>
    </source>
</evidence>